<reference evidence="1 2" key="1">
    <citation type="submission" date="2019-07" db="EMBL/GenBank/DDBJ databases">
        <title>De Novo Assembly of kiwifruit Actinidia rufa.</title>
        <authorList>
            <person name="Sugita-Konishi S."/>
            <person name="Sato K."/>
            <person name="Mori E."/>
            <person name="Abe Y."/>
            <person name="Kisaki G."/>
            <person name="Hamano K."/>
            <person name="Suezawa K."/>
            <person name="Otani M."/>
            <person name="Fukuda T."/>
            <person name="Manabe T."/>
            <person name="Gomi K."/>
            <person name="Tabuchi M."/>
            <person name="Akimitsu K."/>
            <person name="Kataoka I."/>
        </authorList>
    </citation>
    <scope>NUCLEOTIDE SEQUENCE [LARGE SCALE GENOMIC DNA]</scope>
    <source>
        <strain evidence="2">cv. Fuchu</strain>
    </source>
</reference>
<evidence type="ECO:0000313" key="2">
    <source>
        <dbReference type="Proteomes" id="UP000585474"/>
    </source>
</evidence>
<proteinExistence type="predicted"/>
<dbReference type="EMBL" id="BJWL01000017">
    <property type="protein sequence ID" value="GFZ05540.1"/>
    <property type="molecule type" value="Genomic_DNA"/>
</dbReference>
<accession>A0A7J0G431</accession>
<organism evidence="1 2">
    <name type="scientific">Actinidia rufa</name>
    <dbReference type="NCBI Taxonomy" id="165716"/>
    <lineage>
        <taxon>Eukaryota</taxon>
        <taxon>Viridiplantae</taxon>
        <taxon>Streptophyta</taxon>
        <taxon>Embryophyta</taxon>
        <taxon>Tracheophyta</taxon>
        <taxon>Spermatophyta</taxon>
        <taxon>Magnoliopsida</taxon>
        <taxon>eudicotyledons</taxon>
        <taxon>Gunneridae</taxon>
        <taxon>Pentapetalae</taxon>
        <taxon>asterids</taxon>
        <taxon>Ericales</taxon>
        <taxon>Actinidiaceae</taxon>
        <taxon>Actinidia</taxon>
    </lineage>
</organism>
<gene>
    <name evidence="1" type="ORF">Acr_17g0011120</name>
</gene>
<comment type="caution">
    <text evidence="1">The sequence shown here is derived from an EMBL/GenBank/DDBJ whole genome shotgun (WGS) entry which is preliminary data.</text>
</comment>
<dbReference type="PANTHER" id="PTHR34287">
    <property type="entry name" value="OS06G0551500 PROTEIN-RELATED"/>
    <property type="match status" value="1"/>
</dbReference>
<protein>
    <submittedName>
        <fullName evidence="1">Uncharacterized protein</fullName>
    </submittedName>
</protein>
<dbReference type="AlphaFoldDB" id="A0A7J0G431"/>
<keyword evidence="2" id="KW-1185">Reference proteome</keyword>
<name>A0A7J0G431_9ERIC</name>
<dbReference type="Proteomes" id="UP000585474">
    <property type="component" value="Unassembled WGS sequence"/>
</dbReference>
<dbReference type="OrthoDB" id="1678883at2759"/>
<sequence length="137" mass="15380">MAMAGMVVVEYLVESMSRELLCKFPDNSAFDFNYAQSCIWSPLPLVFAGNSNYMISNHDDDDDEFGVVVGSTGSGVLSTQRKLAYEAEEDKGLLKQLSINFTKRIANSTVFNNIKNFNVLKQNSKKKKKKHEEDGQL</sequence>
<dbReference type="PANTHER" id="PTHR34287:SF4">
    <property type="entry name" value="OS04G0504200 PROTEIN"/>
    <property type="match status" value="1"/>
</dbReference>
<evidence type="ECO:0000313" key="1">
    <source>
        <dbReference type="EMBL" id="GFZ05540.1"/>
    </source>
</evidence>